<keyword evidence="4" id="KW-1185">Reference proteome</keyword>
<dbReference type="PANTHER" id="PTHR31157:SF1">
    <property type="entry name" value="SCP DOMAIN-CONTAINING PROTEIN"/>
    <property type="match status" value="1"/>
</dbReference>
<organism evidence="3 4">
    <name type="scientific">Neisseria iguanae</name>
    <dbReference type="NCBI Taxonomy" id="90242"/>
    <lineage>
        <taxon>Bacteria</taxon>
        <taxon>Pseudomonadati</taxon>
        <taxon>Pseudomonadota</taxon>
        <taxon>Betaproteobacteria</taxon>
        <taxon>Neisseriales</taxon>
        <taxon>Neisseriaceae</taxon>
        <taxon>Neisseria</taxon>
    </lineage>
</organism>
<dbReference type="EMBL" id="PXYY01000014">
    <property type="protein sequence ID" value="PSJ80826.1"/>
    <property type="molecule type" value="Genomic_DNA"/>
</dbReference>
<dbReference type="SUPFAM" id="SSF55797">
    <property type="entry name" value="PR-1-like"/>
    <property type="match status" value="1"/>
</dbReference>
<dbReference type="CDD" id="cd05379">
    <property type="entry name" value="CAP_bacterial"/>
    <property type="match status" value="1"/>
</dbReference>
<name>A0A2P7U1H3_9NEIS</name>
<dbReference type="Proteomes" id="UP000241868">
    <property type="component" value="Unassembled WGS sequence"/>
</dbReference>
<dbReference type="InterPro" id="IPR035940">
    <property type="entry name" value="CAP_sf"/>
</dbReference>
<dbReference type="PANTHER" id="PTHR31157">
    <property type="entry name" value="SCP DOMAIN-CONTAINING PROTEIN"/>
    <property type="match status" value="1"/>
</dbReference>
<gene>
    <name evidence="3" type="ORF">C7N83_03790</name>
</gene>
<protein>
    <submittedName>
        <fullName evidence="3">CAP domain-containing protein</fullName>
    </submittedName>
</protein>
<sequence length="429" mass="48958">MKSLILWLSLFAAVFALFQYQQSHKIVLGQLMRPSAPQDRSAVAGLDGLGYLNFLRETAGLQPLAYSVILEQSARNHALYLTENPDDGHDERNRASRYFTGNSPSERAKRVGYVYDGVHENVSTSSRFQDTDRATEFAVHQQLDGLMTAVYHRFSLLEQSINEAGVAYESGRNHTALVVNQGDKGFNRLCGLGRLKARPNRHYYKQSCHNGAVVYADEVQNRRGLLYTVYPMGHFAMPDFQGERPDPMPGHEFTGNPVSIAFSEQAGRVEMRSFKLYRGNKEITHKRVLTKHNDPNRQFSEQQFALFPMQPLEYDTLYRAVFTFGRKGKPERAEWTFRTKKPDYPYFIVKGGEKLSLKSGEKYFIHWQNRWCLKTCPQLVYQQRGGAKLEVLERQIGGLLLRVSGVAGGDVRLMFEGERDKALMLYVSS</sequence>
<dbReference type="Gene3D" id="3.40.33.10">
    <property type="entry name" value="CAP"/>
    <property type="match status" value="1"/>
</dbReference>
<dbReference type="Pfam" id="PF00188">
    <property type="entry name" value="CAP"/>
    <property type="match status" value="1"/>
</dbReference>
<evidence type="ECO:0000313" key="4">
    <source>
        <dbReference type="Proteomes" id="UP000241868"/>
    </source>
</evidence>
<dbReference type="RefSeq" id="WP_106740760.1">
    <property type="nucleotide sequence ID" value="NZ_PXYY01000014.1"/>
</dbReference>
<evidence type="ECO:0000259" key="2">
    <source>
        <dbReference type="Pfam" id="PF00188"/>
    </source>
</evidence>
<accession>A0A2P7U1H3</accession>
<dbReference type="OrthoDB" id="5372233at2"/>
<evidence type="ECO:0000313" key="3">
    <source>
        <dbReference type="EMBL" id="PSJ80826.1"/>
    </source>
</evidence>
<feature type="region of interest" description="Disordered" evidence="1">
    <location>
        <begin position="82"/>
        <end position="101"/>
    </location>
</feature>
<dbReference type="InterPro" id="IPR014044">
    <property type="entry name" value="CAP_dom"/>
</dbReference>
<dbReference type="AlphaFoldDB" id="A0A2P7U1H3"/>
<reference evidence="3 4" key="1">
    <citation type="submission" date="2018-03" db="EMBL/GenBank/DDBJ databases">
        <title>Neisseria weixii sp. nov., isolated from the intestinal contents of Tibetan Plateau pika (Ochotona curzoniae) in Yushu, Qinghai Province, China.</title>
        <authorList>
            <person name="Gui Z."/>
        </authorList>
    </citation>
    <scope>NUCLEOTIDE SEQUENCE [LARGE SCALE GENOMIC DNA]</scope>
    <source>
        <strain evidence="3 4">ATCC 51483</strain>
    </source>
</reference>
<feature type="domain" description="SCP" evidence="2">
    <location>
        <begin position="50"/>
        <end position="179"/>
    </location>
</feature>
<evidence type="ECO:0000256" key="1">
    <source>
        <dbReference type="SAM" id="MobiDB-lite"/>
    </source>
</evidence>
<comment type="caution">
    <text evidence="3">The sequence shown here is derived from an EMBL/GenBank/DDBJ whole genome shotgun (WGS) entry which is preliminary data.</text>
</comment>
<proteinExistence type="predicted"/>